<dbReference type="InterPro" id="IPR025991">
    <property type="entry name" value="Chemoreceptor_zinc-bind_dom"/>
</dbReference>
<feature type="domain" description="Methyl-accepting transducer" evidence="8">
    <location>
        <begin position="93"/>
        <end position="299"/>
    </location>
</feature>
<proteinExistence type="inferred from homology"/>
<reference evidence="9" key="1">
    <citation type="journal article" date="2015" name="Int. J. Syst. Evol. Microbiol.">
        <title>Rhizobium alvei sp. nov., isolated from a freshwater river.</title>
        <authorList>
            <person name="Sheu S.Y."/>
            <person name="Huang H.W."/>
            <person name="Young C.C."/>
            <person name="Chen W.M."/>
        </authorList>
    </citation>
    <scope>NUCLEOTIDE SEQUENCE</scope>
    <source>
        <strain evidence="9">TNR-22</strain>
    </source>
</reference>
<dbReference type="InterPro" id="IPR004089">
    <property type="entry name" value="MCPsignal_dom"/>
</dbReference>
<dbReference type="Proteomes" id="UP001174932">
    <property type="component" value="Unassembled WGS sequence"/>
</dbReference>
<comment type="similarity">
    <text evidence="6">Belongs to the methyl-accepting chemotaxis (MCP) protein family.</text>
</comment>
<name>A0ABT8YPT2_9HYPH</name>
<reference evidence="9" key="2">
    <citation type="submission" date="2023-07" db="EMBL/GenBank/DDBJ databases">
        <authorList>
            <person name="Shen H."/>
        </authorList>
    </citation>
    <scope>NUCLEOTIDE SEQUENCE</scope>
    <source>
        <strain evidence="9">TNR-22</strain>
    </source>
</reference>
<dbReference type="Pfam" id="PF13682">
    <property type="entry name" value="CZB"/>
    <property type="match status" value="1"/>
</dbReference>
<dbReference type="InterPro" id="IPR004090">
    <property type="entry name" value="Chemotax_Me-accpt_rcpt"/>
</dbReference>
<evidence type="ECO:0000313" key="10">
    <source>
        <dbReference type="Proteomes" id="UP001174932"/>
    </source>
</evidence>
<dbReference type="EMBL" id="JAUOZU010000012">
    <property type="protein sequence ID" value="MDO6965627.1"/>
    <property type="molecule type" value="Genomic_DNA"/>
</dbReference>
<dbReference type="PANTHER" id="PTHR32089:SF119">
    <property type="entry name" value="METHYL-ACCEPTING CHEMOTAXIS PROTEIN CTPL"/>
    <property type="match status" value="1"/>
</dbReference>
<keyword evidence="5 7" id="KW-0807">Transducer</keyword>
<gene>
    <name evidence="9" type="ORF">Q4481_16805</name>
</gene>
<evidence type="ECO:0000256" key="5">
    <source>
        <dbReference type="ARBA" id="ARBA00023224"/>
    </source>
</evidence>
<keyword evidence="10" id="KW-1185">Reference proteome</keyword>
<dbReference type="PRINTS" id="PR00260">
    <property type="entry name" value="CHEMTRNSDUCR"/>
</dbReference>
<dbReference type="Pfam" id="PF00015">
    <property type="entry name" value="MCPsignal"/>
    <property type="match status" value="1"/>
</dbReference>
<evidence type="ECO:0000313" key="9">
    <source>
        <dbReference type="EMBL" id="MDO6965627.1"/>
    </source>
</evidence>
<protein>
    <submittedName>
        <fullName evidence="9">Methyl-accepting chemotaxis protein</fullName>
    </submittedName>
</protein>
<evidence type="ECO:0000256" key="2">
    <source>
        <dbReference type="ARBA" id="ARBA00022692"/>
    </source>
</evidence>
<dbReference type="SMART" id="SM00283">
    <property type="entry name" value="MA"/>
    <property type="match status" value="1"/>
</dbReference>
<evidence type="ECO:0000259" key="8">
    <source>
        <dbReference type="PROSITE" id="PS50111"/>
    </source>
</evidence>
<dbReference type="SUPFAM" id="SSF58104">
    <property type="entry name" value="Methyl-accepting chemotaxis protein (MCP) signaling domain"/>
    <property type="match status" value="1"/>
</dbReference>
<keyword evidence="3" id="KW-1133">Transmembrane helix</keyword>
<dbReference type="RefSeq" id="WP_304377557.1">
    <property type="nucleotide sequence ID" value="NZ_JAUOZU010000012.1"/>
</dbReference>
<evidence type="ECO:0000256" key="7">
    <source>
        <dbReference type="PROSITE-ProRule" id="PRU00284"/>
    </source>
</evidence>
<comment type="subcellular location">
    <subcellularLocation>
        <location evidence="1">Membrane</location>
        <topology evidence="1">Multi-pass membrane protein</topology>
    </subcellularLocation>
</comment>
<organism evidence="9 10">
    <name type="scientific">Rhizobium alvei</name>
    <dbReference type="NCBI Taxonomy" id="1132659"/>
    <lineage>
        <taxon>Bacteria</taxon>
        <taxon>Pseudomonadati</taxon>
        <taxon>Pseudomonadota</taxon>
        <taxon>Alphaproteobacteria</taxon>
        <taxon>Hyphomicrobiales</taxon>
        <taxon>Rhizobiaceae</taxon>
        <taxon>Rhizobium/Agrobacterium group</taxon>
        <taxon>Rhizobium</taxon>
    </lineage>
</organism>
<evidence type="ECO:0000256" key="1">
    <source>
        <dbReference type="ARBA" id="ARBA00004141"/>
    </source>
</evidence>
<comment type="caution">
    <text evidence="9">The sequence shown here is derived from an EMBL/GenBank/DDBJ whole genome shotgun (WGS) entry which is preliminary data.</text>
</comment>
<evidence type="ECO:0000256" key="6">
    <source>
        <dbReference type="ARBA" id="ARBA00029447"/>
    </source>
</evidence>
<keyword evidence="2" id="KW-0812">Transmembrane</keyword>
<evidence type="ECO:0000256" key="3">
    <source>
        <dbReference type="ARBA" id="ARBA00022989"/>
    </source>
</evidence>
<keyword evidence="4" id="KW-0472">Membrane</keyword>
<dbReference type="PROSITE" id="PS50111">
    <property type="entry name" value="CHEMOTAXIS_TRANSDUC_2"/>
    <property type="match status" value="1"/>
</dbReference>
<dbReference type="Gene3D" id="1.20.120.30">
    <property type="entry name" value="Aspartate receptor, ligand-binding domain"/>
    <property type="match status" value="1"/>
</dbReference>
<dbReference type="PANTHER" id="PTHR32089">
    <property type="entry name" value="METHYL-ACCEPTING CHEMOTAXIS PROTEIN MCPB"/>
    <property type="match status" value="1"/>
</dbReference>
<evidence type="ECO:0000256" key="4">
    <source>
        <dbReference type="ARBA" id="ARBA00023136"/>
    </source>
</evidence>
<accession>A0ABT8YPT2</accession>
<dbReference type="Gene3D" id="1.10.287.950">
    <property type="entry name" value="Methyl-accepting chemotaxis protein"/>
    <property type="match status" value="1"/>
</dbReference>
<sequence length="447" mass="47280">MSANALPELFDGTEAGMDEILAIIEQAGSGDYMRLPTGSDQLSKGLARFIGDVRDKGSISLSNVVNISVSMTETAVMAANLLHFLRGVDNESQSVAAAAEEMASTATEIGKFGEAIVGNTKIANAAVKASVEALGQSDARMGVIAGAVTETSERISSIQALANRIAEISDGIKKISSQTNLLAINAAVEAARAGDAGRGFAVVAIEVKALSDRTAAATVEISQIIQDLRGGMSKMVESMGNSSAAVAEGSNAMAKLRQAVGDVDRSISDVSDNATHIAEALRQQKSASMEVATSIGRIAEHSAESADALMPIVDAMDSAQEAISQQLSVLATCNLPNKIIRLAQSDHVLWKKRLANMVIGREGLKPNELSDHHNCRLGKWYYQVTDPTIKGRQEFAQLEEPHAAVHRHGIEAARLFNMGDQAGALREIAKVNQASEQVLALLKRLER</sequence>